<dbReference type="Gene3D" id="3.40.50.300">
    <property type="entry name" value="P-loop containing nucleotide triphosphate hydrolases"/>
    <property type="match status" value="3"/>
</dbReference>
<dbReference type="SUPFAM" id="SSF52540">
    <property type="entry name" value="P-loop containing nucleoside triphosphate hydrolases"/>
    <property type="match status" value="2"/>
</dbReference>
<gene>
    <name evidence="3" type="ORF">MSPICULIGERA_LOCUS5353</name>
</gene>
<organism evidence="3 4">
    <name type="scientific">Mesorhabditis spiculigera</name>
    <dbReference type="NCBI Taxonomy" id="96644"/>
    <lineage>
        <taxon>Eukaryota</taxon>
        <taxon>Metazoa</taxon>
        <taxon>Ecdysozoa</taxon>
        <taxon>Nematoda</taxon>
        <taxon>Chromadorea</taxon>
        <taxon>Rhabditida</taxon>
        <taxon>Rhabditina</taxon>
        <taxon>Rhabditomorpha</taxon>
        <taxon>Rhabditoidea</taxon>
        <taxon>Rhabditidae</taxon>
        <taxon>Mesorhabditinae</taxon>
        <taxon>Mesorhabditis</taxon>
    </lineage>
</organism>
<evidence type="ECO:0000313" key="3">
    <source>
        <dbReference type="EMBL" id="CAJ0566764.1"/>
    </source>
</evidence>
<feature type="non-terminal residue" evidence="3">
    <location>
        <position position="519"/>
    </location>
</feature>
<dbReference type="GO" id="GO:0051959">
    <property type="term" value="F:dynein light intermediate chain binding"/>
    <property type="evidence" value="ECO:0007669"/>
    <property type="project" value="InterPro"/>
</dbReference>
<evidence type="ECO:0000259" key="2">
    <source>
        <dbReference type="Pfam" id="PF12774"/>
    </source>
</evidence>
<dbReference type="InterPro" id="IPR026983">
    <property type="entry name" value="DHC"/>
</dbReference>
<reference evidence="3" key="1">
    <citation type="submission" date="2023-06" db="EMBL/GenBank/DDBJ databases">
        <authorList>
            <person name="Delattre M."/>
        </authorList>
    </citation>
    <scope>NUCLEOTIDE SEQUENCE</scope>
    <source>
        <strain evidence="3">AF72</strain>
    </source>
</reference>
<dbReference type="InterPro" id="IPR027417">
    <property type="entry name" value="P-loop_NTPase"/>
</dbReference>
<dbReference type="GO" id="GO:0060294">
    <property type="term" value="P:cilium movement involved in cell motility"/>
    <property type="evidence" value="ECO:0007669"/>
    <property type="project" value="TreeGrafter"/>
</dbReference>
<dbReference type="GO" id="GO:0035721">
    <property type="term" value="P:intraciliary retrograde transport"/>
    <property type="evidence" value="ECO:0007669"/>
    <property type="project" value="TreeGrafter"/>
</dbReference>
<dbReference type="Pfam" id="PF07728">
    <property type="entry name" value="AAA_5"/>
    <property type="match status" value="1"/>
</dbReference>
<sequence length="519" mass="56661">MGRIFVGLVQCGAWGCFDEFNRLEQTVLSAVSQHIQAIQDAIHHRSPSVTLGQYTARVDPNSAIFITLNPAGKGYGGRQKMPDNLKQLFRPVVMSVPDNELIAETLLFAEGFREAKPLARKTLHEQLRQRIGVVVVGPSQSGKSTLWRVLKRALIISGQRLACYELNPKATSRTRLLGHMDMDTREWTDGIITMAARNVIKDTQVHTWIVCDGDIDPEWVEALNSVLDDNRLLTMPSGERIQFGANVNFLFETHHLQFASPATVSRLGMLLTSEEDVSPRDVVEKWRQTTAGIRLPPIALTQNGLSLLGGVRSKPEFLVALYRGFAGSVPLDARKELAAAVFEEDTGQGLTREQVEGLGQAPPLVLTPDAQATTSLIQAWLTDASHPSICVVGPEGSGKASLMQNSLQTLPLSRTATLSCSAQTSAHTLLHILHQHTVQVSGAGGRVLRPKDGGGQLIVLLRGLNQTSPDRYGTSQLHALLQQLLTYHGFFDDALEWIGLEGIQFVVTMALEGAGRNAD</sequence>
<dbReference type="GO" id="GO:0016887">
    <property type="term" value="F:ATP hydrolysis activity"/>
    <property type="evidence" value="ECO:0007669"/>
    <property type="project" value="InterPro"/>
</dbReference>
<feature type="domain" description="ATPase dynein-related AAA" evidence="1">
    <location>
        <begin position="133"/>
        <end position="267"/>
    </location>
</feature>
<dbReference type="InterPro" id="IPR035699">
    <property type="entry name" value="AAA_6"/>
</dbReference>
<feature type="domain" description="Dynein heavy chain hydrolytic ATP-binding dynein motor region" evidence="2">
    <location>
        <begin position="1"/>
        <end position="122"/>
    </location>
</feature>
<dbReference type="GO" id="GO:0005868">
    <property type="term" value="C:cytoplasmic dynein complex"/>
    <property type="evidence" value="ECO:0007669"/>
    <property type="project" value="TreeGrafter"/>
</dbReference>
<proteinExistence type="predicted"/>
<keyword evidence="4" id="KW-1185">Reference proteome</keyword>
<dbReference type="InterPro" id="IPR011704">
    <property type="entry name" value="ATPase_dyneun-rel_AAA"/>
</dbReference>
<dbReference type="Proteomes" id="UP001177023">
    <property type="component" value="Unassembled WGS sequence"/>
</dbReference>
<dbReference type="GO" id="GO:0005524">
    <property type="term" value="F:ATP binding"/>
    <property type="evidence" value="ECO:0007669"/>
    <property type="project" value="InterPro"/>
</dbReference>
<name>A0AA36CD12_9BILA</name>
<dbReference type="GO" id="GO:0008569">
    <property type="term" value="F:minus-end-directed microtubule motor activity"/>
    <property type="evidence" value="ECO:0007669"/>
    <property type="project" value="TreeGrafter"/>
</dbReference>
<dbReference type="EMBL" id="CATQJA010001325">
    <property type="protein sequence ID" value="CAJ0566764.1"/>
    <property type="molecule type" value="Genomic_DNA"/>
</dbReference>
<dbReference type="PANTHER" id="PTHR10676">
    <property type="entry name" value="DYNEIN HEAVY CHAIN FAMILY PROTEIN"/>
    <property type="match status" value="1"/>
</dbReference>
<evidence type="ECO:0008006" key="5">
    <source>
        <dbReference type="Google" id="ProtNLM"/>
    </source>
</evidence>
<comment type="caution">
    <text evidence="3">The sequence shown here is derived from an EMBL/GenBank/DDBJ whole genome shotgun (WGS) entry which is preliminary data.</text>
</comment>
<dbReference type="GO" id="GO:0060271">
    <property type="term" value="P:cilium assembly"/>
    <property type="evidence" value="ECO:0007669"/>
    <property type="project" value="TreeGrafter"/>
</dbReference>
<evidence type="ECO:0000259" key="1">
    <source>
        <dbReference type="Pfam" id="PF07728"/>
    </source>
</evidence>
<dbReference type="Pfam" id="PF12774">
    <property type="entry name" value="AAA_6"/>
    <property type="match status" value="1"/>
</dbReference>
<evidence type="ECO:0000313" key="4">
    <source>
        <dbReference type="Proteomes" id="UP001177023"/>
    </source>
</evidence>
<dbReference type="GO" id="GO:0045505">
    <property type="term" value="F:dynein intermediate chain binding"/>
    <property type="evidence" value="ECO:0007669"/>
    <property type="project" value="InterPro"/>
</dbReference>
<dbReference type="AlphaFoldDB" id="A0AA36CD12"/>
<dbReference type="PANTHER" id="PTHR10676:SF352">
    <property type="entry name" value="CYTOPLASMIC DYNEIN 2 HEAVY CHAIN 1"/>
    <property type="match status" value="1"/>
</dbReference>
<dbReference type="GO" id="GO:0097729">
    <property type="term" value="C:9+2 motile cilium"/>
    <property type="evidence" value="ECO:0007669"/>
    <property type="project" value="TreeGrafter"/>
</dbReference>
<dbReference type="Pfam" id="PF12775">
    <property type="entry name" value="AAA_7"/>
    <property type="match status" value="1"/>
</dbReference>
<protein>
    <recommendedName>
        <fullName evidence="5">Cytoplasmic dynein 2 heavy chain 1</fullName>
    </recommendedName>
</protein>
<dbReference type="GO" id="GO:0005930">
    <property type="term" value="C:axoneme"/>
    <property type="evidence" value="ECO:0007669"/>
    <property type="project" value="TreeGrafter"/>
</dbReference>
<accession>A0AA36CD12</accession>